<dbReference type="Pfam" id="PF12833">
    <property type="entry name" value="HTH_18"/>
    <property type="match status" value="1"/>
</dbReference>
<feature type="transmembrane region" description="Helical" evidence="4">
    <location>
        <begin position="58"/>
        <end position="80"/>
    </location>
</feature>
<dbReference type="SUPFAM" id="SSF46689">
    <property type="entry name" value="Homeodomain-like"/>
    <property type="match status" value="1"/>
</dbReference>
<dbReference type="PROSITE" id="PS01124">
    <property type="entry name" value="HTH_ARAC_FAMILY_2"/>
    <property type="match status" value="1"/>
</dbReference>
<evidence type="ECO:0000256" key="1">
    <source>
        <dbReference type="ARBA" id="ARBA00023015"/>
    </source>
</evidence>
<keyword evidence="4" id="KW-1133">Transmembrane helix</keyword>
<keyword evidence="2" id="KW-0238">DNA-binding</keyword>
<dbReference type="PANTHER" id="PTHR43280">
    <property type="entry name" value="ARAC-FAMILY TRANSCRIPTIONAL REGULATOR"/>
    <property type="match status" value="1"/>
</dbReference>
<reference evidence="6" key="1">
    <citation type="submission" date="2019-08" db="EMBL/GenBank/DDBJ databases">
        <authorList>
            <person name="Kucharzyk K."/>
            <person name="Murdoch R.W."/>
            <person name="Higgins S."/>
            <person name="Loffler F."/>
        </authorList>
    </citation>
    <scope>NUCLEOTIDE SEQUENCE</scope>
</reference>
<protein>
    <recommendedName>
        <fullName evidence="5">HTH araC/xylS-type domain-containing protein</fullName>
    </recommendedName>
</protein>
<evidence type="ECO:0000313" key="6">
    <source>
        <dbReference type="EMBL" id="MPL96705.1"/>
    </source>
</evidence>
<dbReference type="PRINTS" id="PR00032">
    <property type="entry name" value="HTHARAC"/>
</dbReference>
<name>A0A644VZ00_9ZZZZ</name>
<gene>
    <name evidence="6" type="ORF">SDC9_42887</name>
</gene>
<dbReference type="AlphaFoldDB" id="A0A644VZ00"/>
<dbReference type="InterPro" id="IPR009057">
    <property type="entry name" value="Homeodomain-like_sf"/>
</dbReference>
<feature type="transmembrane region" description="Helical" evidence="4">
    <location>
        <begin position="150"/>
        <end position="171"/>
    </location>
</feature>
<evidence type="ECO:0000256" key="3">
    <source>
        <dbReference type="ARBA" id="ARBA00023163"/>
    </source>
</evidence>
<keyword evidence="4" id="KW-0812">Transmembrane</keyword>
<keyword evidence="4" id="KW-0472">Membrane</keyword>
<feature type="transmembrane region" description="Helical" evidence="4">
    <location>
        <begin position="92"/>
        <end position="115"/>
    </location>
</feature>
<sequence length="387" mass="45719">MVYNFFSIMPIFVALFWVVTLLIDRNKNNSKRFLAFFLSLSVFNYFAHWLYFNHQYSFYIVFDGLWIFTSLAGYPLYYYYIRLLTTDTKINLRWSWLILPATLLSVFSIVVYQFMSPQEKEIFIQGILYHHPGYSPPFSTLIQLQMLRLAFFKIIFAIQVVLSVFFGLKLIKAYNLEIKRFYSQTHKKDLRQIKWLLIFFILAAFISFTSNTIGKDYFAENNWLLAIPSAMHSLYLFGIGYVGSRLDFTIEHFQHDIDEAETMKSSKIPMIPYNQVKKNLIKLLEEDKIYANPELRISDVTFLLNTNRTYVSKVINEEFKTNFSDLINSYRIAYSKEMLSDVSIKSLTLSQIAENAGFSNNSTFYRIFKEKEGISPGDYRKRHVKFT</sequence>
<dbReference type="InterPro" id="IPR018060">
    <property type="entry name" value="HTH_AraC"/>
</dbReference>
<dbReference type="PANTHER" id="PTHR43280:SF2">
    <property type="entry name" value="HTH-TYPE TRANSCRIPTIONAL REGULATOR EXSA"/>
    <property type="match status" value="1"/>
</dbReference>
<accession>A0A644VZ00</accession>
<feature type="transmembrane region" description="Helical" evidence="4">
    <location>
        <begin position="6"/>
        <end position="23"/>
    </location>
</feature>
<dbReference type="PROSITE" id="PS00041">
    <property type="entry name" value="HTH_ARAC_FAMILY_1"/>
    <property type="match status" value="1"/>
</dbReference>
<feature type="domain" description="HTH araC/xylS-type" evidence="5">
    <location>
        <begin position="278"/>
        <end position="382"/>
    </location>
</feature>
<proteinExistence type="predicted"/>
<dbReference type="InterPro" id="IPR020449">
    <property type="entry name" value="Tscrpt_reg_AraC-type_HTH"/>
</dbReference>
<evidence type="ECO:0000259" key="5">
    <source>
        <dbReference type="PROSITE" id="PS01124"/>
    </source>
</evidence>
<keyword evidence="1" id="KW-0805">Transcription regulation</keyword>
<evidence type="ECO:0000256" key="2">
    <source>
        <dbReference type="ARBA" id="ARBA00023125"/>
    </source>
</evidence>
<feature type="transmembrane region" description="Helical" evidence="4">
    <location>
        <begin position="192"/>
        <end position="211"/>
    </location>
</feature>
<organism evidence="6">
    <name type="scientific">bioreactor metagenome</name>
    <dbReference type="NCBI Taxonomy" id="1076179"/>
    <lineage>
        <taxon>unclassified sequences</taxon>
        <taxon>metagenomes</taxon>
        <taxon>ecological metagenomes</taxon>
    </lineage>
</organism>
<feature type="transmembrane region" description="Helical" evidence="4">
    <location>
        <begin position="223"/>
        <end position="243"/>
    </location>
</feature>
<dbReference type="GO" id="GO:0003700">
    <property type="term" value="F:DNA-binding transcription factor activity"/>
    <property type="evidence" value="ECO:0007669"/>
    <property type="project" value="InterPro"/>
</dbReference>
<dbReference type="Gene3D" id="1.10.10.60">
    <property type="entry name" value="Homeodomain-like"/>
    <property type="match status" value="2"/>
</dbReference>
<comment type="caution">
    <text evidence="6">The sequence shown here is derived from an EMBL/GenBank/DDBJ whole genome shotgun (WGS) entry which is preliminary data.</text>
</comment>
<dbReference type="SMART" id="SM00342">
    <property type="entry name" value="HTH_ARAC"/>
    <property type="match status" value="1"/>
</dbReference>
<evidence type="ECO:0000256" key="4">
    <source>
        <dbReference type="SAM" id="Phobius"/>
    </source>
</evidence>
<dbReference type="EMBL" id="VSSQ01000522">
    <property type="protein sequence ID" value="MPL96705.1"/>
    <property type="molecule type" value="Genomic_DNA"/>
</dbReference>
<feature type="transmembrane region" description="Helical" evidence="4">
    <location>
        <begin position="35"/>
        <end position="52"/>
    </location>
</feature>
<keyword evidence="3" id="KW-0804">Transcription</keyword>
<dbReference type="GO" id="GO:0043565">
    <property type="term" value="F:sequence-specific DNA binding"/>
    <property type="evidence" value="ECO:0007669"/>
    <property type="project" value="InterPro"/>
</dbReference>
<dbReference type="InterPro" id="IPR018062">
    <property type="entry name" value="HTH_AraC-typ_CS"/>
</dbReference>